<evidence type="ECO:0000313" key="3">
    <source>
        <dbReference type="Proteomes" id="UP000054324"/>
    </source>
</evidence>
<evidence type="ECO:0000313" key="2">
    <source>
        <dbReference type="EMBL" id="KER21386.1"/>
    </source>
</evidence>
<dbReference type="RefSeq" id="XP_009174879.1">
    <property type="nucleotide sequence ID" value="XM_009176615.1"/>
</dbReference>
<dbReference type="KEGG" id="ovi:T265_10289"/>
<evidence type="ECO:0000256" key="1">
    <source>
        <dbReference type="SAM" id="MobiDB-lite"/>
    </source>
</evidence>
<feature type="non-terminal residue" evidence="2">
    <location>
        <position position="1"/>
    </location>
</feature>
<dbReference type="AlphaFoldDB" id="A0A074Z2U0"/>
<accession>A0A074Z2U0</accession>
<proteinExistence type="predicted"/>
<protein>
    <submittedName>
        <fullName evidence="2">Uncharacterized protein</fullName>
    </submittedName>
</protein>
<dbReference type="Proteomes" id="UP000054324">
    <property type="component" value="Unassembled WGS sequence"/>
</dbReference>
<reference evidence="2 3" key="1">
    <citation type="submission" date="2013-11" db="EMBL/GenBank/DDBJ databases">
        <title>Opisthorchis viverrini - life in the bile duct.</title>
        <authorList>
            <person name="Young N.D."/>
            <person name="Nagarajan N."/>
            <person name="Lin S.J."/>
            <person name="Korhonen P.K."/>
            <person name="Jex A.R."/>
            <person name="Hall R.S."/>
            <person name="Safavi-Hemami H."/>
            <person name="Kaewkong W."/>
            <person name="Bertrand D."/>
            <person name="Gao S."/>
            <person name="Seet Q."/>
            <person name="Wongkham S."/>
            <person name="Teh B.T."/>
            <person name="Wongkham C."/>
            <person name="Intapan P.M."/>
            <person name="Maleewong W."/>
            <person name="Yang X."/>
            <person name="Hu M."/>
            <person name="Wang Z."/>
            <person name="Hofmann A."/>
            <person name="Sternberg P.W."/>
            <person name="Tan P."/>
            <person name="Wang J."/>
            <person name="Gasser R.B."/>
        </authorList>
    </citation>
    <scope>NUCLEOTIDE SEQUENCE [LARGE SCALE GENOMIC DNA]</scope>
</reference>
<name>A0A074Z2U0_OPIVI</name>
<dbReference type="GeneID" id="20324457"/>
<feature type="non-terminal residue" evidence="2">
    <location>
        <position position="93"/>
    </location>
</feature>
<organism evidence="2 3">
    <name type="scientific">Opisthorchis viverrini</name>
    <name type="common">Southeast Asian liver fluke</name>
    <dbReference type="NCBI Taxonomy" id="6198"/>
    <lineage>
        <taxon>Eukaryota</taxon>
        <taxon>Metazoa</taxon>
        <taxon>Spiralia</taxon>
        <taxon>Lophotrochozoa</taxon>
        <taxon>Platyhelminthes</taxon>
        <taxon>Trematoda</taxon>
        <taxon>Digenea</taxon>
        <taxon>Opisthorchiida</taxon>
        <taxon>Opisthorchiata</taxon>
        <taxon>Opisthorchiidae</taxon>
        <taxon>Opisthorchis</taxon>
    </lineage>
</organism>
<feature type="region of interest" description="Disordered" evidence="1">
    <location>
        <begin position="72"/>
        <end position="93"/>
    </location>
</feature>
<sequence length="93" mass="10566">WCSTSAHGFYENPMSVSLFSEVIIENILQRRMILQGPVGVIFIGGIVVPRKFATHKGTMNLAITISRHRMERSRKSVRSAHQPVYRNLNKRSG</sequence>
<dbReference type="EMBL" id="KL596971">
    <property type="protein sequence ID" value="KER21386.1"/>
    <property type="molecule type" value="Genomic_DNA"/>
</dbReference>
<gene>
    <name evidence="2" type="ORF">T265_10289</name>
</gene>
<dbReference type="CTD" id="20324457"/>
<keyword evidence="3" id="KW-1185">Reference proteome</keyword>